<evidence type="ECO:0000256" key="1">
    <source>
        <dbReference type="SAM" id="SignalP"/>
    </source>
</evidence>
<evidence type="ECO:0000313" key="2">
    <source>
        <dbReference type="EMBL" id="KAG0538815.1"/>
    </source>
</evidence>
<proteinExistence type="predicted"/>
<reference evidence="2" key="1">
    <citation type="journal article" date="2019" name="BMC Genomics">
        <title>A new reference genome for Sorghum bicolor reveals high levels of sequence similarity between sweet and grain genotypes: implications for the genetics of sugar metabolism.</title>
        <authorList>
            <person name="Cooper E.A."/>
            <person name="Brenton Z.W."/>
            <person name="Flinn B.S."/>
            <person name="Jenkins J."/>
            <person name="Shu S."/>
            <person name="Flowers D."/>
            <person name="Luo F."/>
            <person name="Wang Y."/>
            <person name="Xia P."/>
            <person name="Barry K."/>
            <person name="Daum C."/>
            <person name="Lipzen A."/>
            <person name="Yoshinaga Y."/>
            <person name="Schmutz J."/>
            <person name="Saski C."/>
            <person name="Vermerris W."/>
            <person name="Kresovich S."/>
        </authorList>
    </citation>
    <scope>NUCLEOTIDE SEQUENCE</scope>
</reference>
<comment type="caution">
    <text evidence="2">The sequence shown here is derived from an EMBL/GenBank/DDBJ whole genome shotgun (WGS) entry which is preliminary data.</text>
</comment>
<gene>
    <name evidence="2" type="ORF">BDA96_03G269300</name>
</gene>
<organism evidence="2 3">
    <name type="scientific">Sorghum bicolor</name>
    <name type="common">Sorghum</name>
    <name type="synonym">Sorghum vulgare</name>
    <dbReference type="NCBI Taxonomy" id="4558"/>
    <lineage>
        <taxon>Eukaryota</taxon>
        <taxon>Viridiplantae</taxon>
        <taxon>Streptophyta</taxon>
        <taxon>Embryophyta</taxon>
        <taxon>Tracheophyta</taxon>
        <taxon>Spermatophyta</taxon>
        <taxon>Magnoliopsida</taxon>
        <taxon>Liliopsida</taxon>
        <taxon>Poales</taxon>
        <taxon>Poaceae</taxon>
        <taxon>PACMAD clade</taxon>
        <taxon>Panicoideae</taxon>
        <taxon>Andropogonodae</taxon>
        <taxon>Andropogoneae</taxon>
        <taxon>Sorghinae</taxon>
        <taxon>Sorghum</taxon>
    </lineage>
</organism>
<accession>A0A921RH22</accession>
<name>A0A921RH22_SORBI</name>
<keyword evidence="1" id="KW-0732">Signal</keyword>
<dbReference type="AlphaFoldDB" id="A0A921RH22"/>
<sequence>MVFVATQSLCVLASAYSCSSVYARIASQNECKSRTRRWKDHVFWPDRWMPNGCSGREVAPSLLANVGRRQLSRTVAEAFNGHAWVRDIVEPFIVPILIDYLKLWDIIQNVQLTENSLDVLRWKWSADMSYSSALAYHALFSGVVRPLGAKEL</sequence>
<reference evidence="2" key="2">
    <citation type="submission" date="2020-10" db="EMBL/GenBank/DDBJ databases">
        <authorList>
            <person name="Cooper E.A."/>
            <person name="Brenton Z.W."/>
            <person name="Flinn B.S."/>
            <person name="Jenkins J."/>
            <person name="Shu S."/>
            <person name="Flowers D."/>
            <person name="Luo F."/>
            <person name="Wang Y."/>
            <person name="Xia P."/>
            <person name="Barry K."/>
            <person name="Daum C."/>
            <person name="Lipzen A."/>
            <person name="Yoshinaga Y."/>
            <person name="Schmutz J."/>
            <person name="Saski C."/>
            <person name="Vermerris W."/>
            <person name="Kresovich S."/>
        </authorList>
    </citation>
    <scope>NUCLEOTIDE SEQUENCE</scope>
</reference>
<dbReference type="EMBL" id="CM027682">
    <property type="protein sequence ID" value="KAG0538815.1"/>
    <property type="molecule type" value="Genomic_DNA"/>
</dbReference>
<dbReference type="Proteomes" id="UP000807115">
    <property type="component" value="Chromosome 3"/>
</dbReference>
<feature type="chain" id="PRO_5038116344" evidence="1">
    <location>
        <begin position="24"/>
        <end position="152"/>
    </location>
</feature>
<protein>
    <submittedName>
        <fullName evidence="2">Uncharacterized protein</fullName>
    </submittedName>
</protein>
<feature type="signal peptide" evidence="1">
    <location>
        <begin position="1"/>
        <end position="23"/>
    </location>
</feature>
<evidence type="ECO:0000313" key="3">
    <source>
        <dbReference type="Proteomes" id="UP000807115"/>
    </source>
</evidence>